<dbReference type="EMBL" id="LNQE01000681">
    <property type="protein sequence ID" value="KUG25449.1"/>
    <property type="molecule type" value="Genomic_DNA"/>
</dbReference>
<dbReference type="GO" id="GO:0006508">
    <property type="term" value="P:proteolysis"/>
    <property type="evidence" value="ECO:0007669"/>
    <property type="project" value="InterPro"/>
</dbReference>
<dbReference type="Gene3D" id="3.40.50.1820">
    <property type="entry name" value="alpha/beta hydrolase"/>
    <property type="match status" value="1"/>
</dbReference>
<dbReference type="PANTHER" id="PTHR42776:SF27">
    <property type="entry name" value="DIPEPTIDYL PEPTIDASE FAMILY MEMBER 6"/>
    <property type="match status" value="1"/>
</dbReference>
<dbReference type="Pfam" id="PF00326">
    <property type="entry name" value="Peptidase_S9"/>
    <property type="match status" value="1"/>
</dbReference>
<dbReference type="SUPFAM" id="SSF53474">
    <property type="entry name" value="alpha/beta-Hydrolases"/>
    <property type="match status" value="1"/>
</dbReference>
<dbReference type="InterPro" id="IPR011042">
    <property type="entry name" value="6-blade_b-propeller_TolB-like"/>
</dbReference>
<proteinExistence type="predicted"/>
<reference evidence="3" key="1">
    <citation type="journal article" date="2015" name="Proc. Natl. Acad. Sci. U.S.A.">
        <title>Networks of energetic and metabolic interactions define dynamics in microbial communities.</title>
        <authorList>
            <person name="Embree M."/>
            <person name="Liu J.K."/>
            <person name="Al-Bassam M.M."/>
            <person name="Zengler K."/>
        </authorList>
    </citation>
    <scope>NUCLEOTIDE SEQUENCE</scope>
</reference>
<dbReference type="GO" id="GO:0008242">
    <property type="term" value="F:omega peptidase activity"/>
    <property type="evidence" value="ECO:0007669"/>
    <property type="project" value="UniProtKB-EC"/>
</dbReference>
<accession>A0A0W8FXE7</accession>
<evidence type="ECO:0000313" key="3">
    <source>
        <dbReference type="EMBL" id="KUG25449.1"/>
    </source>
</evidence>
<dbReference type="Gene3D" id="2.140.10.30">
    <property type="entry name" value="Dipeptidylpeptidase IV, N-terminal domain"/>
    <property type="match status" value="1"/>
</dbReference>
<dbReference type="SUPFAM" id="SSF82171">
    <property type="entry name" value="DPP6 N-terminal domain-like"/>
    <property type="match status" value="1"/>
</dbReference>
<dbReference type="PANTHER" id="PTHR42776">
    <property type="entry name" value="SERINE PEPTIDASE S9 FAMILY MEMBER"/>
    <property type="match status" value="1"/>
</dbReference>
<sequence length="855" mass="97690">MLRKSVFILLTIIVCQILYAGDSKSTIYVDEYLVLGPIKVTSPVESKSEDLNSIITYSELDIKNWWPSEGDLLFVYENSTLDWKKVSKKELNFEKEKNPVIYYAGFYIETNRYLEAEIESKTCQLASLFLNSKKKTDKSTVEETQKNKCEPGKLTSKIELEYGKHFVLIKLLFDPSKNSEWLLTTSITLDKKHADNISVNTNPQRTTTISDLLDNKNVTSISLSPNGELVALKFRERNQSKNSYDNWIELRNVKDGSLRLTFKGGLSIPEVDWSPDSKSFAYTTTSGEEKTLWLVDLENGTTESLLENVKNMGGFSWAENGQFIVYSVTEKAKEEDSNFKKYELPEDRWPGFRDKQFIYRVFVKSKMKERLTAGEHSTNFLEISPDSKKILYMKSFYGQQKRPYSRGDYYILNLETMKADSIFSLFYSSTASWSPDSKQLLILGGPSVFGRVGNYLPEDIIPNDYDSQAYIYDLASKEVIAVTKDFKPQISSAEWDGKHNVIYFTTTDQSYSRLYRYDITTNNFELINLQCESLSTIDFSKDFSTAVFKASSSNVPEKVYKLDLLTGNVELFLEPEADQYRNIILGEVKDWDFVSSEGENIKGRIYYPPNFDKSKKYPAIVYYYGGTSPVGRDFGGRYPKNIWAANGYVVYVLQPSGATGFGSEFSAKHVNDWGATTAQEIIEGTEKFLKEHQFVDPKKVGCIGASYGGFMTMNVITKTDMFSAAISHAGISNLASYWGVGYWGYQYNSVAGAESFPWNATEEYVDKSPLFNADKVNTPLLMLHGNSDPNVPPGESMQMYVALKLLGKDVELIEVDKQEHWILEYDKRTKWSKTILAYFDKYLKDQPEWFNNLYK</sequence>
<organism evidence="3">
    <name type="scientific">hydrocarbon metagenome</name>
    <dbReference type="NCBI Taxonomy" id="938273"/>
    <lineage>
        <taxon>unclassified sequences</taxon>
        <taxon>metagenomes</taxon>
        <taxon>ecological metagenomes</taxon>
    </lineage>
</organism>
<gene>
    <name evidence="3" type="ORF">ASZ90_004729</name>
</gene>
<name>A0A0W8FXE7_9ZZZZ</name>
<comment type="caution">
    <text evidence="3">The sequence shown here is derived from an EMBL/GenBank/DDBJ whole genome shotgun (WGS) entry which is preliminary data.</text>
</comment>
<dbReference type="EC" id="3.4.19.1" evidence="3"/>
<dbReference type="InterPro" id="IPR001375">
    <property type="entry name" value="Peptidase_S9_cat"/>
</dbReference>
<dbReference type="AlphaFoldDB" id="A0A0W8FXE7"/>
<feature type="domain" description="Peptidase S9 prolyl oligopeptidase catalytic" evidence="2">
    <location>
        <begin position="642"/>
        <end position="845"/>
    </location>
</feature>
<dbReference type="GO" id="GO:0004252">
    <property type="term" value="F:serine-type endopeptidase activity"/>
    <property type="evidence" value="ECO:0007669"/>
    <property type="project" value="TreeGrafter"/>
</dbReference>
<evidence type="ECO:0000259" key="2">
    <source>
        <dbReference type="Pfam" id="PF00326"/>
    </source>
</evidence>
<protein>
    <submittedName>
        <fullName evidence="3">Acylamino-acid-releasing enzyme</fullName>
        <ecNumber evidence="3">3.4.19.1</ecNumber>
    </submittedName>
</protein>
<keyword evidence="1 3" id="KW-0378">Hydrolase</keyword>
<dbReference type="Gene3D" id="2.120.10.30">
    <property type="entry name" value="TolB, C-terminal domain"/>
    <property type="match status" value="1"/>
</dbReference>
<dbReference type="InterPro" id="IPR029058">
    <property type="entry name" value="AB_hydrolase_fold"/>
</dbReference>
<evidence type="ECO:0000256" key="1">
    <source>
        <dbReference type="ARBA" id="ARBA00022801"/>
    </source>
</evidence>